<dbReference type="PROSITE" id="PS50937">
    <property type="entry name" value="HTH_MERR_2"/>
    <property type="match status" value="1"/>
</dbReference>
<accession>A0ABS3RF12</accession>
<organism evidence="4 5">
    <name type="scientific">Actinomadura nitritigenes</name>
    <dbReference type="NCBI Taxonomy" id="134602"/>
    <lineage>
        <taxon>Bacteria</taxon>
        <taxon>Bacillati</taxon>
        <taxon>Actinomycetota</taxon>
        <taxon>Actinomycetes</taxon>
        <taxon>Streptosporangiales</taxon>
        <taxon>Thermomonosporaceae</taxon>
        <taxon>Actinomadura</taxon>
    </lineage>
</organism>
<name>A0ABS3RF12_9ACTN</name>
<dbReference type="Proteomes" id="UP000666915">
    <property type="component" value="Unassembled WGS sequence"/>
</dbReference>
<sequence length="297" mass="33052">MADFRIDDLARAAGTTVRHVRGFQERGLLPPPRMRGRVGFYDDSHLARIHLIARLKDRGYTLASIGEMLSAWERGHNLADLLGLERVIHDPWSDEEPARMTLAQVVRRFYPEIPEEALRGRTPADHPKLRRAEELEFIRWTGEEYEVPSPRLLEVGAGLVEAGIELDAVFEIAGRLRGDVDAIARQFVRLTVEHAGLDARSGDRDVREVGEVIRRLRPIGMQAVQGLLARSLHAEIQAEFARQIESMGLTPPAPGTAEHAENTPEQAERTAEQAERTAERDAAPAGRAGESVPDLPV</sequence>
<keyword evidence="1" id="KW-0238">DNA-binding</keyword>
<evidence type="ECO:0000256" key="1">
    <source>
        <dbReference type="ARBA" id="ARBA00023125"/>
    </source>
</evidence>
<dbReference type="RefSeq" id="WP_208273608.1">
    <property type="nucleotide sequence ID" value="NZ_BAAAGM010000088.1"/>
</dbReference>
<dbReference type="PANTHER" id="PTHR30204">
    <property type="entry name" value="REDOX-CYCLING DRUG-SENSING TRANSCRIPTIONAL ACTIVATOR SOXR"/>
    <property type="match status" value="1"/>
</dbReference>
<dbReference type="EMBL" id="JAGEOK010000053">
    <property type="protein sequence ID" value="MBO2444821.1"/>
    <property type="molecule type" value="Genomic_DNA"/>
</dbReference>
<feature type="compositionally biased region" description="Basic and acidic residues" evidence="2">
    <location>
        <begin position="258"/>
        <end position="282"/>
    </location>
</feature>
<dbReference type="Gene3D" id="1.10.1660.10">
    <property type="match status" value="1"/>
</dbReference>
<evidence type="ECO:0000313" key="5">
    <source>
        <dbReference type="Proteomes" id="UP000666915"/>
    </source>
</evidence>
<feature type="domain" description="HTH merR-type" evidence="3">
    <location>
        <begin position="1"/>
        <end position="71"/>
    </location>
</feature>
<keyword evidence="5" id="KW-1185">Reference proteome</keyword>
<dbReference type="PANTHER" id="PTHR30204:SF93">
    <property type="entry name" value="HTH MERR-TYPE DOMAIN-CONTAINING PROTEIN"/>
    <property type="match status" value="1"/>
</dbReference>
<evidence type="ECO:0000256" key="2">
    <source>
        <dbReference type="SAM" id="MobiDB-lite"/>
    </source>
</evidence>
<evidence type="ECO:0000259" key="3">
    <source>
        <dbReference type="PROSITE" id="PS50937"/>
    </source>
</evidence>
<dbReference type="InterPro" id="IPR000551">
    <property type="entry name" value="MerR-type_HTH_dom"/>
</dbReference>
<feature type="region of interest" description="Disordered" evidence="2">
    <location>
        <begin position="247"/>
        <end position="297"/>
    </location>
</feature>
<gene>
    <name evidence="4" type="ORF">J4557_45670</name>
</gene>
<evidence type="ECO:0000313" key="4">
    <source>
        <dbReference type="EMBL" id="MBO2444821.1"/>
    </source>
</evidence>
<protein>
    <submittedName>
        <fullName evidence="4">MerR family transcriptional regulator</fullName>
    </submittedName>
</protein>
<proteinExistence type="predicted"/>
<dbReference type="SMART" id="SM00422">
    <property type="entry name" value="HTH_MERR"/>
    <property type="match status" value="1"/>
</dbReference>
<reference evidence="4 5" key="1">
    <citation type="submission" date="2021-03" db="EMBL/GenBank/DDBJ databases">
        <authorList>
            <person name="Kanchanasin P."/>
            <person name="Saeng-In P."/>
            <person name="Phongsopitanun W."/>
            <person name="Yuki M."/>
            <person name="Kudo T."/>
            <person name="Ohkuma M."/>
            <person name="Tanasupawat S."/>
        </authorList>
    </citation>
    <scope>NUCLEOTIDE SEQUENCE [LARGE SCALE GENOMIC DNA]</scope>
    <source>
        <strain evidence="4 5">L46</strain>
    </source>
</reference>
<dbReference type="InterPro" id="IPR009061">
    <property type="entry name" value="DNA-bd_dom_put_sf"/>
</dbReference>
<comment type="caution">
    <text evidence="4">The sequence shown here is derived from an EMBL/GenBank/DDBJ whole genome shotgun (WGS) entry which is preliminary data.</text>
</comment>
<dbReference type="PRINTS" id="PR00040">
    <property type="entry name" value="HTHMERR"/>
</dbReference>
<dbReference type="Pfam" id="PF13411">
    <property type="entry name" value="MerR_1"/>
    <property type="match status" value="1"/>
</dbReference>
<dbReference type="SUPFAM" id="SSF46955">
    <property type="entry name" value="Putative DNA-binding domain"/>
    <property type="match status" value="1"/>
</dbReference>
<dbReference type="InterPro" id="IPR047057">
    <property type="entry name" value="MerR_fam"/>
</dbReference>